<sequence length="100" mass="11295">MSKTLTRFSEDAERPRLCKAAKLFLGLLCSSSFFLGNLRVSGKLNKGISRKPLALLLSWLLARCDAHIPPPLPTTSFLWIFICLKRCISFKNSVICFYNV</sequence>
<accession>A0A7C9E6X1</accession>
<dbReference type="EMBL" id="GISG01187101">
    <property type="protein sequence ID" value="MBA4655248.1"/>
    <property type="molecule type" value="Transcribed_RNA"/>
</dbReference>
<reference evidence="1" key="1">
    <citation type="journal article" date="2013" name="J. Plant Res.">
        <title>Effect of fungi and light on seed germination of three Opuntia species from semiarid lands of central Mexico.</title>
        <authorList>
            <person name="Delgado-Sanchez P."/>
            <person name="Jimenez-Bremont J.F."/>
            <person name="Guerrero-Gonzalez Mde L."/>
            <person name="Flores J."/>
        </authorList>
    </citation>
    <scope>NUCLEOTIDE SEQUENCE</scope>
    <source>
        <tissue evidence="1">Cladode</tissue>
    </source>
</reference>
<dbReference type="AlphaFoldDB" id="A0A7C9E6X1"/>
<organism evidence="1">
    <name type="scientific">Opuntia streptacantha</name>
    <name type="common">Prickly pear cactus</name>
    <name type="synonym">Opuntia cardona</name>
    <dbReference type="NCBI Taxonomy" id="393608"/>
    <lineage>
        <taxon>Eukaryota</taxon>
        <taxon>Viridiplantae</taxon>
        <taxon>Streptophyta</taxon>
        <taxon>Embryophyta</taxon>
        <taxon>Tracheophyta</taxon>
        <taxon>Spermatophyta</taxon>
        <taxon>Magnoliopsida</taxon>
        <taxon>eudicotyledons</taxon>
        <taxon>Gunneridae</taxon>
        <taxon>Pentapetalae</taxon>
        <taxon>Caryophyllales</taxon>
        <taxon>Cactineae</taxon>
        <taxon>Cactaceae</taxon>
        <taxon>Opuntioideae</taxon>
        <taxon>Opuntia</taxon>
    </lineage>
</organism>
<name>A0A7C9E6X1_OPUST</name>
<reference evidence="1" key="2">
    <citation type="submission" date="2020-07" db="EMBL/GenBank/DDBJ databases">
        <authorList>
            <person name="Vera ALvarez R."/>
            <person name="Arias-Moreno D.M."/>
            <person name="Jimenez-Jacinto V."/>
            <person name="Jimenez-Bremont J.F."/>
            <person name="Swaminathan K."/>
            <person name="Moose S.P."/>
            <person name="Guerrero-Gonzalez M.L."/>
            <person name="Marino-Ramirez L."/>
            <person name="Landsman D."/>
            <person name="Rodriguez-Kessler M."/>
            <person name="Delgado-Sanchez P."/>
        </authorList>
    </citation>
    <scope>NUCLEOTIDE SEQUENCE</scope>
    <source>
        <tissue evidence="1">Cladode</tissue>
    </source>
</reference>
<protein>
    <submittedName>
        <fullName evidence="1">Uncharacterized protein</fullName>
    </submittedName>
</protein>
<proteinExistence type="predicted"/>
<evidence type="ECO:0000313" key="1">
    <source>
        <dbReference type="EMBL" id="MBA4655248.1"/>
    </source>
</evidence>